<evidence type="ECO:0000256" key="1">
    <source>
        <dbReference type="SAM" id="MobiDB-lite"/>
    </source>
</evidence>
<dbReference type="EMBL" id="JAJKFT010000010">
    <property type="protein sequence ID" value="MCC9632119.1"/>
    <property type="molecule type" value="Genomic_DNA"/>
</dbReference>
<comment type="caution">
    <text evidence="2">The sequence shown here is derived from an EMBL/GenBank/DDBJ whole genome shotgun (WGS) entry which is preliminary data.</text>
</comment>
<dbReference type="AlphaFoldDB" id="A0A9X1MV05"/>
<keyword evidence="3" id="KW-1185">Reference proteome</keyword>
<reference evidence="2" key="1">
    <citation type="submission" date="2021-11" db="EMBL/GenBank/DDBJ databases">
        <title>Genome sequence.</title>
        <authorList>
            <person name="Sun Q."/>
        </authorList>
    </citation>
    <scope>NUCLEOTIDE SEQUENCE</scope>
    <source>
        <strain evidence="2">JC732</strain>
    </source>
</reference>
<evidence type="ECO:0000313" key="3">
    <source>
        <dbReference type="Proteomes" id="UP001139103"/>
    </source>
</evidence>
<accession>A0A9X1MV05</accession>
<organism evidence="2 3">
    <name type="scientific">Blastopirellula sediminis</name>
    <dbReference type="NCBI Taxonomy" id="2894196"/>
    <lineage>
        <taxon>Bacteria</taxon>
        <taxon>Pseudomonadati</taxon>
        <taxon>Planctomycetota</taxon>
        <taxon>Planctomycetia</taxon>
        <taxon>Pirellulales</taxon>
        <taxon>Pirellulaceae</taxon>
        <taxon>Blastopirellula</taxon>
    </lineage>
</organism>
<name>A0A9X1MV05_9BACT</name>
<protein>
    <submittedName>
        <fullName evidence="2">Uncharacterized protein</fullName>
    </submittedName>
</protein>
<dbReference type="Proteomes" id="UP001139103">
    <property type="component" value="Unassembled WGS sequence"/>
</dbReference>
<dbReference type="RefSeq" id="WP_230224975.1">
    <property type="nucleotide sequence ID" value="NZ_JAJKFT010000010.1"/>
</dbReference>
<evidence type="ECO:0000313" key="2">
    <source>
        <dbReference type="EMBL" id="MCC9632119.1"/>
    </source>
</evidence>
<feature type="region of interest" description="Disordered" evidence="1">
    <location>
        <begin position="1"/>
        <end position="23"/>
    </location>
</feature>
<gene>
    <name evidence="2" type="ORF">LOC68_27305</name>
</gene>
<proteinExistence type="predicted"/>
<sequence length="82" mass="9348">MLREEEIQTHAGGASHGGDFPRLVHAPTGIERCHPGPLAGVNRYELTQQWLAEIEAELVAHGLHQYVIPEYRTKNRRQQKRP</sequence>